<evidence type="ECO:0000313" key="2">
    <source>
        <dbReference type="Proteomes" id="UP001148629"/>
    </source>
</evidence>
<keyword evidence="2" id="KW-1185">Reference proteome</keyword>
<dbReference type="EMBL" id="JANRMS010005929">
    <property type="protein sequence ID" value="KAJ3500377.1"/>
    <property type="molecule type" value="Genomic_DNA"/>
</dbReference>
<name>A0ACC1R9D2_9HYPO</name>
<dbReference type="Proteomes" id="UP001148629">
    <property type="component" value="Unassembled WGS sequence"/>
</dbReference>
<reference evidence="1" key="1">
    <citation type="submission" date="2022-08" db="EMBL/GenBank/DDBJ databases">
        <title>Genome Sequence of Fusarium decemcellulare.</title>
        <authorList>
            <person name="Buettner E."/>
        </authorList>
    </citation>
    <scope>NUCLEOTIDE SEQUENCE</scope>
    <source>
        <strain evidence="1">Babe19</strain>
    </source>
</reference>
<comment type="caution">
    <text evidence="1">The sequence shown here is derived from an EMBL/GenBank/DDBJ whole genome shotgun (WGS) entry which is preliminary data.</text>
</comment>
<gene>
    <name evidence="1" type="ORF">NM208_g17156</name>
</gene>
<protein>
    <submittedName>
        <fullName evidence="1">Uncharacterized protein</fullName>
    </submittedName>
</protein>
<sequence length="128" mass="14354">MKFLCRLWPHLNRHLLSPRDSNKDLKGCFVKGGILQSLLLEVRYLDPYRTNSLLREPNLSTKTRPDSEGYLVRKAQVKALPPVSPGHMPTPEKPPVSDPVVPSVPGGQADDYRKGHPQNRSFFILAAS</sequence>
<evidence type="ECO:0000313" key="1">
    <source>
        <dbReference type="EMBL" id="KAJ3500377.1"/>
    </source>
</evidence>
<organism evidence="1 2">
    <name type="scientific">Fusarium decemcellulare</name>
    <dbReference type="NCBI Taxonomy" id="57161"/>
    <lineage>
        <taxon>Eukaryota</taxon>
        <taxon>Fungi</taxon>
        <taxon>Dikarya</taxon>
        <taxon>Ascomycota</taxon>
        <taxon>Pezizomycotina</taxon>
        <taxon>Sordariomycetes</taxon>
        <taxon>Hypocreomycetidae</taxon>
        <taxon>Hypocreales</taxon>
        <taxon>Nectriaceae</taxon>
        <taxon>Fusarium</taxon>
        <taxon>Fusarium decemcellulare species complex</taxon>
    </lineage>
</organism>
<proteinExistence type="predicted"/>
<accession>A0ACC1R9D2</accession>